<keyword evidence="7" id="KW-0732">Signal</keyword>
<evidence type="ECO:0000256" key="9">
    <source>
        <dbReference type="ARBA" id="ARBA00023077"/>
    </source>
</evidence>
<dbReference type="InterPro" id="IPR012910">
    <property type="entry name" value="Plug_dom"/>
</dbReference>
<dbReference type="PROSITE" id="PS52016">
    <property type="entry name" value="TONB_DEPENDENT_REC_3"/>
    <property type="match status" value="1"/>
</dbReference>
<keyword evidence="9 14" id="KW-0798">TonB box</keyword>
<dbReference type="InterPro" id="IPR039426">
    <property type="entry name" value="TonB-dep_rcpt-like"/>
</dbReference>
<dbReference type="InterPro" id="IPR010917">
    <property type="entry name" value="TonB_rcpt_CS"/>
</dbReference>
<dbReference type="PROSITE" id="PS01156">
    <property type="entry name" value="TONB_DEPENDENT_REC_2"/>
    <property type="match status" value="1"/>
</dbReference>
<evidence type="ECO:0000256" key="6">
    <source>
        <dbReference type="ARBA" id="ARBA00022692"/>
    </source>
</evidence>
<dbReference type="GO" id="GO:0015232">
    <property type="term" value="F:heme transmembrane transporter activity"/>
    <property type="evidence" value="ECO:0007669"/>
    <property type="project" value="InterPro"/>
</dbReference>
<evidence type="ECO:0000256" key="8">
    <source>
        <dbReference type="ARBA" id="ARBA00023004"/>
    </source>
</evidence>
<evidence type="ECO:0000313" key="16">
    <source>
        <dbReference type="EMBL" id="AIR05595.1"/>
    </source>
</evidence>
<evidence type="ECO:0000256" key="12">
    <source>
        <dbReference type="PROSITE-ProRule" id="PRU01360"/>
    </source>
</evidence>
<dbReference type="SMART" id="SM00965">
    <property type="entry name" value="STN"/>
    <property type="match status" value="1"/>
</dbReference>
<evidence type="ECO:0000256" key="13">
    <source>
        <dbReference type="PROSITE-ProRule" id="PRU10144"/>
    </source>
</evidence>
<evidence type="ECO:0000256" key="7">
    <source>
        <dbReference type="ARBA" id="ARBA00022729"/>
    </source>
</evidence>
<dbReference type="GO" id="GO:0033214">
    <property type="term" value="P:siderophore-iron import into cell"/>
    <property type="evidence" value="ECO:0007669"/>
    <property type="project" value="TreeGrafter"/>
</dbReference>
<evidence type="ECO:0000256" key="1">
    <source>
        <dbReference type="ARBA" id="ARBA00004571"/>
    </source>
</evidence>
<keyword evidence="4 12" id="KW-1134">Transmembrane beta strand</keyword>
<dbReference type="Gene3D" id="2.40.170.20">
    <property type="entry name" value="TonB-dependent receptor, beta-barrel domain"/>
    <property type="match status" value="1"/>
</dbReference>
<sequence length="850" mass="92565">MTIKNNGKATAISDASQPAQLPRAPLASGIALSGLLALATGLPTFSWATEASSAASQAFSVPAGPLSSALQTLASDANVMLVFTPDQAANKTTSGLKGRYSVQSAFDHLLSGSGLKAVREGNSYRLVSTGAAAGEAAPISVPELSVVSGLDDSVVAGRSTLKKENIERIQADNVAELLDKLPGVSSAGSPRPGGQSLNIWGMGGMEDIKVTLDGAPKGFEKYRQGSVFIEPELIKQIDVDKGPFNLANGNGGFGGSIKIVTKDAADLLQPGENFGGMLKYGFHTNDNQNIYSGALYGKTPEGFADGMLYASKRDGGNITRPDGTHFDYSANRQGTWLAKTNLYLTDSQTLTLSAMHSESTGWQPFAAKRDDIAAPSQADINKYGFDEAWRRKLVYRNQTDENYSVKWNLAPAENPWIDLTLSYAWSKTKQHDTRPDSAGTSSFLGTLGNESWVDYKDNLVEVSNKSRFSTGPVDHLLEIGASWHKNQRDALMYYPGYKKNAAYNYGYFQPYYMPAGEQQTRGLYIQDSMTLGSVTVTPGVRYDSVTNTGEPNIASMYNSSDPKVGHDYSSKSYHGFTPALGLVWKATPNMSLFADVTRTWRAPTIDEQYTVQYALSNVSGTSRDLKVETIHSVRGGMILNFNDLLADDDSVQIRTTLFRNRGKDEIFYRRGVLCGAQSVKSGANCGSPLSNYRNLPGYTIQGLEIESFYDSHRMFGSLSFSTIRGQRDASPRDPWGNKTWIAEIPPVTAHTTLGVKAPEWNMTFGWTMDMARKQDRSPQDGDPLAGIWALPKTKGYALQGLFATWQPEQVKGMEARVAIDNLFNTDYYPYLGESVSGIGRNIKLSISQKF</sequence>
<dbReference type="SUPFAM" id="SSF56935">
    <property type="entry name" value="Porins"/>
    <property type="match status" value="1"/>
</dbReference>
<protein>
    <submittedName>
        <fullName evidence="16">TonB-dependent receptor</fullName>
    </submittedName>
</protein>
<dbReference type="Gene3D" id="2.170.130.10">
    <property type="entry name" value="TonB-dependent receptor, plug domain"/>
    <property type="match status" value="1"/>
</dbReference>
<keyword evidence="5" id="KW-0406">Ion transport</keyword>
<organism evidence="16 17">
    <name type="scientific">Cedecea neteri</name>
    <dbReference type="NCBI Taxonomy" id="158822"/>
    <lineage>
        <taxon>Bacteria</taxon>
        <taxon>Pseudomonadati</taxon>
        <taxon>Pseudomonadota</taxon>
        <taxon>Gammaproteobacteria</taxon>
        <taxon>Enterobacterales</taxon>
        <taxon>Enterobacteriaceae</taxon>
        <taxon>Cedecea</taxon>
    </lineage>
</organism>
<evidence type="ECO:0000256" key="3">
    <source>
        <dbReference type="ARBA" id="ARBA00022448"/>
    </source>
</evidence>
<dbReference type="Pfam" id="PF07715">
    <property type="entry name" value="Plug"/>
    <property type="match status" value="1"/>
</dbReference>
<evidence type="ECO:0000313" key="17">
    <source>
        <dbReference type="Proteomes" id="UP000029481"/>
    </source>
</evidence>
<dbReference type="Pfam" id="PF07660">
    <property type="entry name" value="STN"/>
    <property type="match status" value="1"/>
</dbReference>
<dbReference type="CDD" id="cd01347">
    <property type="entry name" value="ligand_gated_channel"/>
    <property type="match status" value="1"/>
</dbReference>
<gene>
    <name evidence="16" type="ORF">JT31_13530</name>
</gene>
<keyword evidence="8" id="KW-0408">Iron</keyword>
<evidence type="ECO:0000256" key="2">
    <source>
        <dbReference type="ARBA" id="ARBA00009810"/>
    </source>
</evidence>
<feature type="short sequence motif" description="TonB C-terminal box" evidence="13">
    <location>
        <begin position="833"/>
        <end position="850"/>
    </location>
</feature>
<dbReference type="RefSeq" id="WP_038477842.1">
    <property type="nucleotide sequence ID" value="NZ_CP009451.1"/>
</dbReference>
<dbReference type="InterPro" id="IPR036942">
    <property type="entry name" value="Beta-barrel_TonB_sf"/>
</dbReference>
<dbReference type="EMBL" id="CP009451">
    <property type="protein sequence ID" value="AIR05595.1"/>
    <property type="molecule type" value="Genomic_DNA"/>
</dbReference>
<dbReference type="Pfam" id="PF00593">
    <property type="entry name" value="TonB_dep_Rec_b-barrel"/>
    <property type="match status" value="1"/>
</dbReference>
<dbReference type="Gene3D" id="3.55.50.30">
    <property type="match status" value="1"/>
</dbReference>
<reference evidence="16 17" key="1">
    <citation type="submission" date="2014-09" db="EMBL/GenBank/DDBJ databases">
        <title>Cedecea neteri SSMD04 Genome Sequencing.</title>
        <authorList>
            <person name="Tan J.-Y."/>
        </authorList>
    </citation>
    <scope>NUCLEOTIDE SEQUENCE [LARGE SCALE GENOMIC DNA]</scope>
    <source>
        <strain evidence="16 17">SSMD04</strain>
    </source>
</reference>
<dbReference type="AlphaFoldDB" id="A0A089RGH7"/>
<comment type="similarity">
    <text evidence="2 12 14">Belongs to the TonB-dependent receptor family.</text>
</comment>
<proteinExistence type="inferred from homology"/>
<keyword evidence="16" id="KW-0675">Receptor</keyword>
<evidence type="ECO:0000256" key="4">
    <source>
        <dbReference type="ARBA" id="ARBA00022452"/>
    </source>
</evidence>
<accession>A0A089RGH7</accession>
<keyword evidence="11 12" id="KW-0998">Cell outer membrane</keyword>
<keyword evidence="6 12" id="KW-0812">Transmembrane</keyword>
<evidence type="ECO:0000259" key="15">
    <source>
        <dbReference type="SMART" id="SM00965"/>
    </source>
</evidence>
<dbReference type="InterPro" id="IPR000531">
    <property type="entry name" value="Beta-barrel_TonB"/>
</dbReference>
<dbReference type="NCBIfam" id="TIGR01785">
    <property type="entry name" value="TonB-hemin"/>
    <property type="match status" value="1"/>
</dbReference>
<keyword evidence="17" id="KW-1185">Reference proteome</keyword>
<dbReference type="KEGG" id="cnt:JT31_13530"/>
<comment type="subcellular location">
    <subcellularLocation>
        <location evidence="1 12">Cell outer membrane</location>
        <topology evidence="1 12">Multi-pass membrane protein</topology>
    </subcellularLocation>
</comment>
<dbReference type="InterPro" id="IPR010949">
    <property type="entry name" value="TonB_Hb/transfer/lactofer_rcpt"/>
</dbReference>
<dbReference type="InterPro" id="IPR037066">
    <property type="entry name" value="Plug_dom_sf"/>
</dbReference>
<dbReference type="PANTHER" id="PTHR30442:SF0">
    <property type="entry name" value="FE(3+) DICITRATE TRANSPORT PROTEIN FECA"/>
    <property type="match status" value="1"/>
</dbReference>
<dbReference type="GO" id="GO:0009279">
    <property type="term" value="C:cell outer membrane"/>
    <property type="evidence" value="ECO:0007669"/>
    <property type="project" value="UniProtKB-SubCell"/>
</dbReference>
<dbReference type="Proteomes" id="UP000029481">
    <property type="component" value="Chromosome"/>
</dbReference>
<evidence type="ECO:0000256" key="10">
    <source>
        <dbReference type="ARBA" id="ARBA00023136"/>
    </source>
</evidence>
<dbReference type="InterPro" id="IPR011276">
    <property type="entry name" value="TonB_haem/Hb_rcpt"/>
</dbReference>
<evidence type="ECO:0000256" key="14">
    <source>
        <dbReference type="RuleBase" id="RU003357"/>
    </source>
</evidence>
<feature type="domain" description="Secretin/TonB short N-terminal" evidence="15">
    <location>
        <begin position="79"/>
        <end position="129"/>
    </location>
</feature>
<dbReference type="PANTHER" id="PTHR30442">
    <property type="entry name" value="IRON III DICITRATE TRANSPORT PROTEIN FECA"/>
    <property type="match status" value="1"/>
</dbReference>
<evidence type="ECO:0000256" key="5">
    <source>
        <dbReference type="ARBA" id="ARBA00022496"/>
    </source>
</evidence>
<name>A0A089RGH7_9ENTR</name>
<dbReference type="OrthoDB" id="9760494at2"/>
<dbReference type="NCBIfam" id="TIGR01786">
    <property type="entry name" value="TonB-hemlactrns"/>
    <property type="match status" value="1"/>
</dbReference>
<keyword evidence="5" id="KW-0410">Iron transport</keyword>
<keyword evidence="10 12" id="KW-0472">Membrane</keyword>
<keyword evidence="3 12" id="KW-0813">Transport</keyword>
<dbReference type="InterPro" id="IPR011662">
    <property type="entry name" value="Secretin/TonB_short_N"/>
</dbReference>
<evidence type="ECO:0000256" key="11">
    <source>
        <dbReference type="ARBA" id="ARBA00023237"/>
    </source>
</evidence>